<name>A0A8J7GHP8_9ACTN</name>
<accession>A0A8J7GHP8</accession>
<evidence type="ECO:0000313" key="3">
    <source>
        <dbReference type="Proteomes" id="UP000622552"/>
    </source>
</evidence>
<proteinExistence type="predicted"/>
<feature type="compositionally biased region" description="Basic and acidic residues" evidence="1">
    <location>
        <begin position="97"/>
        <end position="110"/>
    </location>
</feature>
<evidence type="ECO:0000256" key="1">
    <source>
        <dbReference type="SAM" id="MobiDB-lite"/>
    </source>
</evidence>
<sequence>MSVIQELGATLNGVSAGLPLSELRLAADRVQAATGLLGYVLHTSGRSIGLSQLAAATTHLEQAFATLARAQETLAEYQLAIGLGVAGATPAAPLPARPEEQDRPKPKVEPKQAPALDDWWETRVDVVTGLDDPVDKKQDEKPPPAAELLRRVATLVRREEPKPLRVQLWKAGPAIGLRLTALCAPLIQELSGELLGRKPGPADVPELRERLDKLTVKALPGLPPQLPDILLGRACHAEPTHGNHGVPEHPVDSATGSAVLVGALLATLRRPPESLSLPETEEK</sequence>
<dbReference type="RefSeq" id="WP_197007354.1">
    <property type="nucleotide sequence ID" value="NZ_BONS01000019.1"/>
</dbReference>
<dbReference type="EMBL" id="JADOUF010000001">
    <property type="protein sequence ID" value="MBG6140853.1"/>
    <property type="molecule type" value="Genomic_DNA"/>
</dbReference>
<comment type="caution">
    <text evidence="2">The sequence shown here is derived from an EMBL/GenBank/DDBJ whole genome shotgun (WGS) entry which is preliminary data.</text>
</comment>
<feature type="region of interest" description="Disordered" evidence="1">
    <location>
        <begin position="92"/>
        <end position="113"/>
    </location>
</feature>
<evidence type="ECO:0000313" key="2">
    <source>
        <dbReference type="EMBL" id="MBG6140853.1"/>
    </source>
</evidence>
<protein>
    <submittedName>
        <fullName evidence="2">Uncharacterized protein</fullName>
    </submittedName>
</protein>
<reference evidence="2" key="1">
    <citation type="submission" date="2020-11" db="EMBL/GenBank/DDBJ databases">
        <title>Sequencing the genomes of 1000 actinobacteria strains.</title>
        <authorList>
            <person name="Klenk H.-P."/>
        </authorList>
    </citation>
    <scope>NUCLEOTIDE SEQUENCE</scope>
    <source>
        <strain evidence="2">DSM 45356</strain>
    </source>
</reference>
<dbReference type="AlphaFoldDB" id="A0A8J7GHP8"/>
<dbReference type="Proteomes" id="UP000622552">
    <property type="component" value="Unassembled WGS sequence"/>
</dbReference>
<organism evidence="2 3">
    <name type="scientific">Longispora fulva</name>
    <dbReference type="NCBI Taxonomy" id="619741"/>
    <lineage>
        <taxon>Bacteria</taxon>
        <taxon>Bacillati</taxon>
        <taxon>Actinomycetota</taxon>
        <taxon>Actinomycetes</taxon>
        <taxon>Micromonosporales</taxon>
        <taxon>Micromonosporaceae</taxon>
        <taxon>Longispora</taxon>
    </lineage>
</organism>
<gene>
    <name evidence="2" type="ORF">IW245_007047</name>
</gene>
<keyword evidence="3" id="KW-1185">Reference proteome</keyword>